<feature type="domain" description="Iron-binding zinc finger CDGSH type" evidence="5">
    <location>
        <begin position="24"/>
        <end position="66"/>
    </location>
</feature>
<dbReference type="InterPro" id="IPR042216">
    <property type="entry name" value="MitoNEET_CISD"/>
</dbReference>
<accession>A0ABP3GLQ0</accession>
<keyword evidence="4" id="KW-0411">Iron-sulfur</keyword>
<evidence type="ECO:0000259" key="5">
    <source>
        <dbReference type="SMART" id="SM00704"/>
    </source>
</evidence>
<dbReference type="Proteomes" id="UP001500782">
    <property type="component" value="Unassembled WGS sequence"/>
</dbReference>
<proteinExistence type="predicted"/>
<dbReference type="SMART" id="SM00704">
    <property type="entry name" value="ZnF_CDGSH"/>
    <property type="match status" value="1"/>
</dbReference>
<sequence length="74" mass="8133">MEEKVEKVVIKVNDNGSLRVTGGDLVELVDAEGNKFETKKAFSLCRCGLSKNKPFCDGTHKGNFDSCVRAEKVL</sequence>
<name>A0ABP3GLQ0_9BACI</name>
<keyword evidence="7" id="KW-1185">Reference proteome</keyword>
<protein>
    <submittedName>
        <fullName evidence="6">CDGSH iron-sulfur domain-containing protein</fullName>
    </submittedName>
</protein>
<keyword evidence="2" id="KW-0479">Metal-binding</keyword>
<dbReference type="InterPro" id="IPR018967">
    <property type="entry name" value="FeS-contain_CDGSH-typ"/>
</dbReference>
<evidence type="ECO:0000256" key="4">
    <source>
        <dbReference type="ARBA" id="ARBA00023014"/>
    </source>
</evidence>
<keyword evidence="3" id="KW-0408">Iron</keyword>
<evidence type="ECO:0000313" key="7">
    <source>
        <dbReference type="Proteomes" id="UP001500782"/>
    </source>
</evidence>
<evidence type="ECO:0000256" key="1">
    <source>
        <dbReference type="ARBA" id="ARBA00022714"/>
    </source>
</evidence>
<organism evidence="6 7">
    <name type="scientific">Bacillus carboniphilus</name>
    <dbReference type="NCBI Taxonomy" id="86663"/>
    <lineage>
        <taxon>Bacteria</taxon>
        <taxon>Bacillati</taxon>
        <taxon>Bacillota</taxon>
        <taxon>Bacilli</taxon>
        <taxon>Bacillales</taxon>
        <taxon>Bacillaceae</taxon>
        <taxon>Bacillus</taxon>
    </lineage>
</organism>
<evidence type="ECO:0000256" key="2">
    <source>
        <dbReference type="ARBA" id="ARBA00022723"/>
    </source>
</evidence>
<dbReference type="EMBL" id="BAAADJ010000064">
    <property type="protein sequence ID" value="GAA0346577.1"/>
    <property type="molecule type" value="Genomic_DNA"/>
</dbReference>
<dbReference type="Pfam" id="PF09360">
    <property type="entry name" value="zf-CDGSH"/>
    <property type="match status" value="1"/>
</dbReference>
<dbReference type="Gene3D" id="3.40.5.90">
    <property type="entry name" value="CDGSH iron-sulfur domain, mitoNEET-type"/>
    <property type="match status" value="1"/>
</dbReference>
<evidence type="ECO:0000256" key="3">
    <source>
        <dbReference type="ARBA" id="ARBA00023004"/>
    </source>
</evidence>
<evidence type="ECO:0000313" key="6">
    <source>
        <dbReference type="EMBL" id="GAA0346577.1"/>
    </source>
</evidence>
<reference evidence="7" key="1">
    <citation type="journal article" date="2019" name="Int. J. Syst. Evol. Microbiol.">
        <title>The Global Catalogue of Microorganisms (GCM) 10K type strain sequencing project: providing services to taxonomists for standard genome sequencing and annotation.</title>
        <authorList>
            <consortium name="The Broad Institute Genomics Platform"/>
            <consortium name="The Broad Institute Genome Sequencing Center for Infectious Disease"/>
            <person name="Wu L."/>
            <person name="Ma J."/>
        </authorList>
    </citation>
    <scope>NUCLEOTIDE SEQUENCE [LARGE SCALE GENOMIC DNA]</scope>
    <source>
        <strain evidence="7">JCM 9731</strain>
    </source>
</reference>
<comment type="caution">
    <text evidence="6">The sequence shown here is derived from an EMBL/GenBank/DDBJ whole genome shotgun (WGS) entry which is preliminary data.</text>
</comment>
<gene>
    <name evidence="6" type="ORF">GCM10008967_41230</name>
</gene>
<keyword evidence="1" id="KW-0001">2Fe-2S</keyword>